<feature type="disulfide bond" evidence="29">
    <location>
        <begin position="1250"/>
        <end position="1265"/>
    </location>
</feature>
<dbReference type="Gene3D" id="3.30.60.270">
    <property type="match status" value="1"/>
</dbReference>
<dbReference type="InterPro" id="IPR031778">
    <property type="entry name" value="Sortilin_N"/>
</dbReference>
<dbReference type="InterPro" id="IPR023415">
    <property type="entry name" value="LDLR_class-A_CS"/>
</dbReference>
<dbReference type="FunFam" id="4.10.400.10:FF:000113">
    <property type="entry name" value="Low-density lipoprotein receptor-related protein 8"/>
    <property type="match status" value="1"/>
</dbReference>
<evidence type="ECO:0000256" key="15">
    <source>
        <dbReference type="ARBA" id="ARBA00022692"/>
    </source>
</evidence>
<dbReference type="eggNOG" id="KOG3511">
    <property type="taxonomic scope" value="Eukaryota"/>
</dbReference>
<dbReference type="SMART" id="SM00181">
    <property type="entry name" value="EGF"/>
    <property type="match status" value="3"/>
</dbReference>
<feature type="repeat" description="LDL-receptor class B" evidence="30">
    <location>
        <begin position="876"/>
        <end position="921"/>
    </location>
</feature>
<keyword evidence="20 31" id="KW-1133">Transmembrane helix</keyword>
<dbReference type="OrthoDB" id="443634at2759"/>
<feature type="domain" description="Fibronectin type-III" evidence="33">
    <location>
        <begin position="1568"/>
        <end position="1659"/>
    </location>
</feature>
<feature type="disulfide bond" evidence="29">
    <location>
        <begin position="1087"/>
        <end position="1102"/>
    </location>
</feature>
<reference evidence="34 35" key="2">
    <citation type="journal article" date="2010" name="Nucleic Acids Res.">
        <title>BeetleBase in 2010: revisions to provide comprehensive genomic information for Tribolium castaneum.</title>
        <authorList>
            <person name="Kim H.S."/>
            <person name="Murphy T."/>
            <person name="Xia J."/>
            <person name="Caragea D."/>
            <person name="Park Y."/>
            <person name="Beeman R.W."/>
            <person name="Lorenzen M.D."/>
            <person name="Butcher S."/>
            <person name="Manak J.R."/>
            <person name="Brown S.J."/>
        </authorList>
    </citation>
    <scope>GENOME REANNOTATION</scope>
    <source>
        <strain evidence="34 35">Georgia GA2</strain>
    </source>
</reference>
<dbReference type="InterPro" id="IPR002172">
    <property type="entry name" value="LDrepeatLR_classA_rpt"/>
</dbReference>
<dbReference type="InParanoid" id="D2A2F7"/>
<dbReference type="Gene3D" id="2.10.70.80">
    <property type="match status" value="1"/>
</dbReference>
<dbReference type="InterPro" id="IPR036116">
    <property type="entry name" value="FN3_sf"/>
</dbReference>
<keyword evidence="23 29" id="KW-1015">Disulfide bond</keyword>
<keyword evidence="12" id="KW-1003">Cell membrane</keyword>
<dbReference type="PROSITE" id="PS50853">
    <property type="entry name" value="FN3"/>
    <property type="match status" value="3"/>
</dbReference>
<feature type="disulfide bond" evidence="29">
    <location>
        <begin position="1428"/>
        <end position="1440"/>
    </location>
</feature>
<evidence type="ECO:0000256" key="7">
    <source>
        <dbReference type="ARBA" id="ARBA00004545"/>
    </source>
</evidence>
<dbReference type="GO" id="GO:0005789">
    <property type="term" value="C:endoplasmic reticulum membrane"/>
    <property type="evidence" value="ECO:0007669"/>
    <property type="project" value="UniProtKB-SubCell"/>
</dbReference>
<keyword evidence="18" id="KW-0967">Endosome</keyword>
<feature type="disulfide bond" evidence="29">
    <location>
        <begin position="1287"/>
        <end position="1299"/>
    </location>
</feature>
<evidence type="ECO:0000256" key="21">
    <source>
        <dbReference type="ARBA" id="ARBA00023034"/>
    </source>
</evidence>
<keyword evidence="16 32" id="KW-0732">Signal</keyword>
<evidence type="ECO:0000256" key="32">
    <source>
        <dbReference type="SAM" id="SignalP"/>
    </source>
</evidence>
<name>D2A2F7_TRICA</name>
<dbReference type="FunFam" id="4.10.400.10:FF:000140">
    <property type="entry name" value="Terribly reduced optic lobes, isoform AF"/>
    <property type="match status" value="1"/>
</dbReference>
<dbReference type="Pfam" id="PF25814">
    <property type="entry name" value="fn3_SORL1"/>
    <property type="match status" value="1"/>
</dbReference>
<dbReference type="Gene3D" id="2.120.10.30">
    <property type="entry name" value="TolB, C-terminal domain"/>
    <property type="match status" value="1"/>
</dbReference>
<feature type="disulfide bond" evidence="29">
    <location>
        <begin position="1068"/>
        <end position="1080"/>
    </location>
</feature>
<dbReference type="OMA" id="LCPDGME"/>
<keyword evidence="17" id="KW-0677">Repeat</keyword>
<feature type="disulfide bond" evidence="29">
    <location>
        <begin position="1447"/>
        <end position="1462"/>
    </location>
</feature>
<dbReference type="PROSITE" id="PS01209">
    <property type="entry name" value="LDLRA_1"/>
    <property type="match status" value="4"/>
</dbReference>
<dbReference type="GO" id="GO:0030658">
    <property type="term" value="C:transport vesicle membrane"/>
    <property type="evidence" value="ECO:0007669"/>
    <property type="project" value="UniProtKB-SubCell"/>
</dbReference>
<comment type="similarity">
    <text evidence="9">Belongs to the LDLR family.</text>
</comment>
<dbReference type="GO" id="GO:0005794">
    <property type="term" value="C:Golgi apparatus"/>
    <property type="evidence" value="ECO:0000318"/>
    <property type="project" value="GO_Central"/>
</dbReference>
<dbReference type="FunFam" id="4.10.400.10:FF:000202">
    <property type="entry name" value="LDL receptor protein 1, isoform G"/>
    <property type="match status" value="1"/>
</dbReference>
<evidence type="ECO:0000256" key="6">
    <source>
        <dbReference type="ARBA" id="ARBA00004480"/>
    </source>
</evidence>
<feature type="disulfide bond" evidence="29">
    <location>
        <begin position="1209"/>
        <end position="1224"/>
    </location>
</feature>
<feature type="disulfide bond" evidence="29">
    <location>
        <begin position="1114"/>
        <end position="1132"/>
    </location>
</feature>
<evidence type="ECO:0000256" key="31">
    <source>
        <dbReference type="SAM" id="Phobius"/>
    </source>
</evidence>
<feature type="domain" description="Fibronectin type-III" evidence="33">
    <location>
        <begin position="1664"/>
        <end position="1753"/>
    </location>
</feature>
<comment type="subcellular location">
    <subcellularLocation>
        <location evidence="3">Cell membrane</location>
        <topology evidence="3">Single-pass membrane protein</topology>
    </subcellularLocation>
    <subcellularLocation>
        <location evidence="4">Cytoplasmic vesicle</location>
        <location evidence="4">Secretory vesicle membrane</location>
        <topology evidence="4">Single-pass type I membrane protein</topology>
    </subcellularLocation>
    <subcellularLocation>
        <location evidence="2">Early endosome membrane</location>
        <topology evidence="2">Single-pass type I membrane protein</topology>
    </subcellularLocation>
    <subcellularLocation>
        <location evidence="1">Endoplasmic reticulum membrane</location>
        <topology evidence="1">Single-pass type I membrane protein</topology>
    </subcellularLocation>
    <subcellularLocation>
        <location evidence="7">Endosome</location>
        <location evidence="7">Multivesicular body membrane</location>
        <topology evidence="7">Single-pass type I membrane protein</topology>
    </subcellularLocation>
    <subcellularLocation>
        <location evidence="5">Golgi apparatus</location>
        <location evidence="5">trans-Golgi network membrane</location>
        <topology evidence="5">Single-pass type I membrane protein</topology>
    </subcellularLocation>
    <subcellularLocation>
        <location evidence="6">Recycling endosome membrane</location>
        <topology evidence="6">Single-pass type I membrane protein</topology>
    </subcellularLocation>
</comment>
<evidence type="ECO:0000256" key="10">
    <source>
        <dbReference type="ARBA" id="ARBA00013467"/>
    </source>
</evidence>
<dbReference type="InterPro" id="IPR000742">
    <property type="entry name" value="EGF"/>
</dbReference>
<dbReference type="SUPFAM" id="SSF63825">
    <property type="entry name" value="YWTD domain"/>
    <property type="match status" value="1"/>
</dbReference>
<keyword evidence="22 31" id="KW-0472">Membrane</keyword>
<dbReference type="FunFam" id="2.60.40.10:FF:001643">
    <property type="entry name" value="Putative Sortilin-related receptor"/>
    <property type="match status" value="1"/>
</dbReference>
<dbReference type="GO" id="GO:0055038">
    <property type="term" value="C:recycling endosome membrane"/>
    <property type="evidence" value="ECO:0007669"/>
    <property type="project" value="UniProtKB-SubCell"/>
</dbReference>
<dbReference type="SMART" id="SM00602">
    <property type="entry name" value="VPS10"/>
    <property type="match status" value="1"/>
</dbReference>
<dbReference type="FunFam" id="3.30.60.270:FF:000002">
    <property type="entry name" value="Sortilin-related receptor isoform A"/>
    <property type="match status" value="1"/>
</dbReference>
<dbReference type="Gene3D" id="2.60.40.10">
    <property type="entry name" value="Immunoglobulins"/>
    <property type="match status" value="3"/>
</dbReference>
<feature type="disulfide bond" evidence="29">
    <location>
        <begin position="1435"/>
        <end position="1453"/>
    </location>
</feature>
<feature type="disulfide bond" evidence="29">
    <location>
        <begin position="1340"/>
        <end position="1352"/>
    </location>
</feature>
<evidence type="ECO:0000256" key="23">
    <source>
        <dbReference type="ARBA" id="ARBA00023157"/>
    </source>
</evidence>
<feature type="disulfide bond" evidence="29">
    <location>
        <begin position="1146"/>
        <end position="1158"/>
    </location>
</feature>
<dbReference type="PROSITE" id="PS50068">
    <property type="entry name" value="LDLRA_2"/>
    <property type="match status" value="9"/>
</dbReference>
<feature type="disulfide bond" evidence="29">
    <location>
        <begin position="1359"/>
        <end position="1374"/>
    </location>
</feature>
<dbReference type="PROSITE" id="PS51120">
    <property type="entry name" value="LDLRB"/>
    <property type="match status" value="3"/>
</dbReference>
<evidence type="ECO:0000256" key="20">
    <source>
        <dbReference type="ARBA" id="ARBA00022989"/>
    </source>
</evidence>
<dbReference type="InterPro" id="IPR036055">
    <property type="entry name" value="LDL_receptor-like_sf"/>
</dbReference>
<dbReference type="Pfam" id="PF00058">
    <property type="entry name" value="Ldl_recept_b"/>
    <property type="match status" value="2"/>
</dbReference>
<feature type="domain" description="Fibronectin type-III" evidence="33">
    <location>
        <begin position="1755"/>
        <end position="1854"/>
    </location>
</feature>
<evidence type="ECO:0000256" key="25">
    <source>
        <dbReference type="ARBA" id="ARBA00023180"/>
    </source>
</evidence>
<feature type="disulfide bond" evidence="29">
    <location>
        <begin position="1400"/>
        <end position="1415"/>
    </location>
</feature>
<proteinExistence type="inferred from homology"/>
<dbReference type="PANTHER" id="PTHR12106:SF27">
    <property type="entry name" value="SORTILIN-RELATED RECEPTOR"/>
    <property type="match status" value="1"/>
</dbReference>
<dbReference type="InterPro" id="IPR006581">
    <property type="entry name" value="VPS10"/>
</dbReference>
<dbReference type="PRINTS" id="PR00261">
    <property type="entry name" value="LDLRECEPTOR"/>
</dbReference>
<evidence type="ECO:0000256" key="18">
    <source>
        <dbReference type="ARBA" id="ARBA00022753"/>
    </source>
</evidence>
<evidence type="ECO:0000256" key="26">
    <source>
        <dbReference type="ARBA" id="ARBA00023329"/>
    </source>
</evidence>
<evidence type="ECO:0000256" key="3">
    <source>
        <dbReference type="ARBA" id="ARBA00004162"/>
    </source>
</evidence>
<dbReference type="SMART" id="SM00060">
    <property type="entry name" value="FN3"/>
    <property type="match status" value="5"/>
</dbReference>
<dbReference type="GO" id="GO:0016020">
    <property type="term" value="C:membrane"/>
    <property type="evidence" value="ECO:0000318"/>
    <property type="project" value="GO_Central"/>
</dbReference>
<keyword evidence="13" id="KW-0245">EGF-like domain</keyword>
<dbReference type="Pfam" id="PF00057">
    <property type="entry name" value="Ldl_recept_a"/>
    <property type="match status" value="9"/>
</dbReference>
<dbReference type="SUPFAM" id="SSF49265">
    <property type="entry name" value="Fibronectin type III"/>
    <property type="match status" value="2"/>
</dbReference>
<keyword evidence="26" id="KW-0968">Cytoplasmic vesicle</keyword>
<feature type="disulfide bond" evidence="29">
    <location>
        <begin position="1126"/>
        <end position="1141"/>
    </location>
</feature>
<dbReference type="KEGG" id="tca:655269"/>
<dbReference type="eggNOG" id="KOG1215">
    <property type="taxonomic scope" value="Eukaryota"/>
</dbReference>
<feature type="chain" id="PRO_5003028732" description="Sortilin-related receptor" evidence="32">
    <location>
        <begin position="21"/>
        <end position="2121"/>
    </location>
</feature>
<feature type="signal peptide" evidence="32">
    <location>
        <begin position="1"/>
        <end position="20"/>
    </location>
</feature>
<keyword evidence="24 34" id="KW-0675">Receptor</keyword>
<evidence type="ECO:0000313" key="34">
    <source>
        <dbReference type="EMBL" id="EFA02193.1"/>
    </source>
</evidence>
<dbReference type="PANTHER" id="PTHR12106">
    <property type="entry name" value="SORTILIN RELATED"/>
    <property type="match status" value="1"/>
</dbReference>
<keyword evidence="21" id="KW-0333">Golgi apparatus</keyword>
<evidence type="ECO:0000256" key="22">
    <source>
        <dbReference type="ARBA" id="ARBA00023136"/>
    </source>
</evidence>
<keyword evidence="11" id="KW-0813">Transport</keyword>
<evidence type="ECO:0000259" key="33">
    <source>
        <dbReference type="PROSITE" id="PS50853"/>
    </source>
</evidence>
<dbReference type="InterPro" id="IPR011042">
    <property type="entry name" value="6-blade_b-propeller_TolB-like"/>
</dbReference>
<evidence type="ECO:0000256" key="13">
    <source>
        <dbReference type="ARBA" id="ARBA00022536"/>
    </source>
</evidence>
<dbReference type="Pfam" id="PF00041">
    <property type="entry name" value="fn3"/>
    <property type="match status" value="2"/>
</dbReference>
<dbReference type="STRING" id="7070.D2A2F7"/>
<dbReference type="InterPro" id="IPR050310">
    <property type="entry name" value="VPS10-sortilin"/>
</dbReference>
<evidence type="ECO:0000256" key="30">
    <source>
        <dbReference type="PROSITE-ProRule" id="PRU00461"/>
    </source>
</evidence>
<keyword evidence="35" id="KW-1185">Reference proteome</keyword>
<dbReference type="SMART" id="SM00192">
    <property type="entry name" value="LDLa"/>
    <property type="match status" value="9"/>
</dbReference>
<dbReference type="Pfam" id="PF15902">
    <property type="entry name" value="Sortilin-Vps10"/>
    <property type="match status" value="1"/>
</dbReference>
<evidence type="ECO:0000256" key="5">
    <source>
        <dbReference type="ARBA" id="ARBA00004393"/>
    </source>
</evidence>
<feature type="disulfide bond" evidence="29">
    <location>
        <begin position="1347"/>
        <end position="1365"/>
    </location>
</feature>
<organism evidence="34 35">
    <name type="scientific">Tribolium castaneum</name>
    <name type="common">Red flour beetle</name>
    <dbReference type="NCBI Taxonomy" id="7070"/>
    <lineage>
        <taxon>Eukaryota</taxon>
        <taxon>Metazoa</taxon>
        <taxon>Ecdysozoa</taxon>
        <taxon>Arthropoda</taxon>
        <taxon>Hexapoda</taxon>
        <taxon>Insecta</taxon>
        <taxon>Pterygota</taxon>
        <taxon>Neoptera</taxon>
        <taxon>Endopterygota</taxon>
        <taxon>Coleoptera</taxon>
        <taxon>Polyphaga</taxon>
        <taxon>Cucujiformia</taxon>
        <taxon>Tenebrionidae</taxon>
        <taxon>Tenebrionidae incertae sedis</taxon>
        <taxon>Tribolium</taxon>
    </lineage>
</organism>
<protein>
    <recommendedName>
        <fullName evidence="10">Sortilin-related receptor</fullName>
    </recommendedName>
    <alternativeName>
        <fullName evidence="27">Low-density lipoprotein receptor relative with 11 ligand-binding repeats</fullName>
    </alternativeName>
    <alternativeName>
        <fullName evidence="28">Sorting protein-related receptor containing LDLR class A repeats</fullName>
    </alternativeName>
</protein>
<feature type="disulfide bond" evidence="29">
    <location>
        <begin position="1294"/>
        <end position="1312"/>
    </location>
</feature>
<evidence type="ECO:0000256" key="4">
    <source>
        <dbReference type="ARBA" id="ARBA00004212"/>
    </source>
</evidence>
<sequence>MNCLLVLLLLCHYFVENGTAEHEKYRRTIHGYEDPPSNGKKTFIIERNFETGGHNVEKRSIVSTDDSKIIQKINYLNDTHKQLMVHWVGEGSNVIICLARHSSLETLAGDVKVGPSAVYISYDYGDTYVNKTDLFKLSDGSYATLEKFYNHPKYNTHFVFADVNHKVLYVTANHGRDIKRIDLDFTPSDVSFHELQPSVFVVLDKVDHLHKLWVTEDFGNSFRATQDFVKATYWIKENDLRHTLLIQRMEPSGYNAILSSSDLFSNRTVMVQATGIKEFFVKGDYLFTTKLSSKGVLELYVSYKLGKKIKCVFDTTLEIRSYFIVDVTSNRALVAVSHADTVSHLYVSENLDNSEGVVKFTLSLEDVLCYFPNSTWHDTWIHHVSEEAFADVYKVEGLSGIYIASRVLTKPQGNNLGPQHLGSVITFDHGRSWRLIQAPFRDVEGQPTSCSVQQNCSLHLSQKFSQLYPDTRSISILSSKSAPGLLIATGVLGKSLKGHYGVYISSDAGQTWRQTLRDLYFFNMGDHGGILTAVKYFKLRGETRHVLYSTDEGETWKQAAFHDQNIRLYGLMTEPGENTTVFTMFGSLPEEHQWIIIKLDLIKAFAYNCSKDDYKPWSPSQSDENRSYIPCVLGQQVTYHRRMPHANCYNGEDFDVPISMTPCGCDIYDYECDFGFIRSEKPGNCVRNTSITSDPYRIPATCKPGKFYKRTKGYRKIQGDVCVDGFENHYMPEEIPCPFNEVDDFLLFAQRERISRFNLVTRKLEELPVKNLKNVIAIDFDMRNNCVYWADIALDTIGRQCLNDSEPEILVSSDLASIEGMALDWISNTLYFVDGIRSKIELIRTDVNHSGRMRRTVLKGDVLKKPRGIALHPKAGYMFWTDWSVERPSVNRADLDGSNVVKLFGKPRVEWPNGITIDYIAERIYWVDARQDYIASSDLHGDFLKIIISQNDVVSHPFAVAVFKNTMYWDDWKRNAIFSADKDTYHGVEILQKQLPGLMDLKVYAHGLQVGTNACTASKCSYICVSKPKKNSSCLCPDGMEYNNGRCLCPGHVPPLANFTCPPVQNTCSSNHFTCRNGLCVPKGWKCDGEDDCGDSSDEAHCGMQSCPPNYFVCGDGKCLPQYWKCDYDYDCSDGSDEVDCPKQNCTDGQFTCKNGRCIAEKWKCDGENDCRDGSDELNCEPVEPHVCKSEEFQCKVGGVKCIPSTWQCDGEKDCRDGSDEMNCKNNTCLDIQFSCGEPNNRCIYKTWVCDGDKDCPNGSDEVNCTTPAIPDTSDATDQFIPKNGTCQDWMFRCQNQRCIPYWWKCDQADDCGDGSDELGCFPSHAPTPKSTTTPPVTTCGNNQFECMGGTCIFSSWVCDGMEDCVGGEDERHCEGVRNCTKDEFKCHVDGSCIPLAAVCNRQPDCPDLTDESLCDHNLPNGPATPSCSKGYFPCDGGSCYPLAALCDGRVDCRDGYDELNCTKTSRVYQVLRMGVDERSINETSLLLYWWITDPPVGKLEFLPSISKVGENVWENKTWMKDMEYKFTNLQPATQYNMTIYVRVQNTSKVFLPAKYFVAFTAESIPSEPWNVTAVQTNGSHVLLSWNKPTHPNGQIVNYEICWYPPNPPIKLKLNGNETAHLLSAYFEPDKYYNFYVIAHNHKYESKRSKVTTLKFDGDAKLHAVENLRVDKKSETSVTLSWKYNKTVEGFAVAIIPPNDYPRMLPRVTNTQSITVDKLAPGTRYTFKVNAYKNAFTGPEVDIIVVTDGVMLPEVPSLQGKLVKEVGTSVKLSWGVPKDSRKVKWTYGVYYGIDADQLYEKSRFETTDLTTTINDLKACEYYTFMVGVVGPYGQGPLSKSLQISTFTNKKAPPTNLNVKEVEHNPLKMMITWVPSCPTIAEPIGHMIRVYERTTGKISSYGKPPGNYSHVLNVKYGAIYDISVATREVDAIYTPNVTYYAPPILPPHEVKTTIEQNGSFVVDWQEADVPKAVGPFKYEVLVSEGNTLDEATARRFRVDKPPFIYTNSSSNMYTFAVQIVADSGYKSITSEKLSATVLELPTTMGGTNLWLILVLTILSIVVVVTLGVFIVKHRRLQNSFTRFANSHYDTRSGAATFDDNGLEEEESPQITGFSDDEPLVIA</sequence>
<dbReference type="FunFam" id="2.120.10.30:FF:000241">
    <property type="entry name" value="Low-density lipoprotein receptor-related protein 6"/>
    <property type="match status" value="1"/>
</dbReference>
<dbReference type="SUPFAM" id="SSF110296">
    <property type="entry name" value="Oligoxyloglucan reducing end-specific cellobiohydrolase"/>
    <property type="match status" value="1"/>
</dbReference>
<dbReference type="Gene3D" id="4.10.400.10">
    <property type="entry name" value="Low-density Lipoprotein Receptor"/>
    <property type="match status" value="8"/>
</dbReference>
<keyword evidence="15 31" id="KW-0812">Transmembrane</keyword>
<dbReference type="InterPro" id="IPR031777">
    <property type="entry name" value="Sortilin_C"/>
</dbReference>
<dbReference type="GO" id="GO:0032585">
    <property type="term" value="C:multivesicular body membrane"/>
    <property type="evidence" value="ECO:0007669"/>
    <property type="project" value="UniProtKB-SubCell"/>
</dbReference>
<dbReference type="GO" id="GO:0005886">
    <property type="term" value="C:plasma membrane"/>
    <property type="evidence" value="ECO:0007669"/>
    <property type="project" value="UniProtKB-SubCell"/>
</dbReference>
<feature type="disulfide bond" evidence="29">
    <location>
        <begin position="1306"/>
        <end position="1321"/>
    </location>
</feature>
<dbReference type="GO" id="GO:0006897">
    <property type="term" value="P:endocytosis"/>
    <property type="evidence" value="ECO:0007669"/>
    <property type="project" value="UniProtKB-KW"/>
</dbReference>
<dbReference type="CDD" id="cd00063">
    <property type="entry name" value="FN3"/>
    <property type="match status" value="3"/>
</dbReference>
<feature type="disulfide bond" evidence="29">
    <location>
        <begin position="1107"/>
        <end position="1119"/>
    </location>
</feature>
<keyword evidence="25" id="KW-0325">Glycoprotein</keyword>
<evidence type="ECO:0000256" key="11">
    <source>
        <dbReference type="ARBA" id="ARBA00022448"/>
    </source>
</evidence>
<evidence type="ECO:0000256" key="9">
    <source>
        <dbReference type="ARBA" id="ARBA00009939"/>
    </source>
</evidence>
<evidence type="ECO:0000256" key="2">
    <source>
        <dbReference type="ARBA" id="ARBA00004158"/>
    </source>
</evidence>
<dbReference type="InterPro" id="IPR057841">
    <property type="entry name" value="FN3_SORL1"/>
</dbReference>
<feature type="repeat" description="LDL-receptor class B" evidence="30">
    <location>
        <begin position="785"/>
        <end position="827"/>
    </location>
</feature>
<feature type="transmembrane region" description="Helical" evidence="31">
    <location>
        <begin position="2048"/>
        <end position="2070"/>
    </location>
</feature>
<evidence type="ECO:0000256" key="24">
    <source>
        <dbReference type="ARBA" id="ARBA00023170"/>
    </source>
</evidence>
<dbReference type="PhylomeDB" id="D2A2F7"/>
<accession>D2A2F7</accession>
<comment type="caution">
    <text evidence="29">Lacks conserved residue(s) required for the propagation of feature annotation.</text>
</comment>
<dbReference type="InterPro" id="IPR000033">
    <property type="entry name" value="LDLR_classB_rpt"/>
</dbReference>
<dbReference type="Gene3D" id="2.40.128.620">
    <property type="match status" value="1"/>
</dbReference>
<evidence type="ECO:0000313" key="35">
    <source>
        <dbReference type="Proteomes" id="UP000007266"/>
    </source>
</evidence>
<feature type="disulfide bond" evidence="29">
    <location>
        <begin position="1075"/>
        <end position="1093"/>
    </location>
</feature>
<dbReference type="HOGENOM" id="CLU_001389_0_0_1"/>
<reference evidence="34 35" key="1">
    <citation type="journal article" date="2008" name="Nature">
        <title>The genome of the model beetle and pest Tribolium castaneum.</title>
        <authorList>
            <consortium name="Tribolium Genome Sequencing Consortium"/>
            <person name="Richards S."/>
            <person name="Gibbs R.A."/>
            <person name="Weinstock G.M."/>
            <person name="Brown S.J."/>
            <person name="Denell R."/>
            <person name="Beeman R.W."/>
            <person name="Gibbs R."/>
            <person name="Beeman R.W."/>
            <person name="Brown S.J."/>
            <person name="Bucher G."/>
            <person name="Friedrich M."/>
            <person name="Grimmelikhuijzen C.J."/>
            <person name="Klingler M."/>
            <person name="Lorenzen M."/>
            <person name="Richards S."/>
            <person name="Roth S."/>
            <person name="Schroder R."/>
            <person name="Tautz D."/>
            <person name="Zdobnov E.M."/>
            <person name="Muzny D."/>
            <person name="Gibbs R.A."/>
            <person name="Weinstock G.M."/>
            <person name="Attaway T."/>
            <person name="Bell S."/>
            <person name="Buhay C.J."/>
            <person name="Chandrabose M.N."/>
            <person name="Chavez D."/>
            <person name="Clerk-Blankenburg K.P."/>
            <person name="Cree A."/>
            <person name="Dao M."/>
            <person name="Davis C."/>
            <person name="Chacko J."/>
            <person name="Dinh H."/>
            <person name="Dugan-Rocha S."/>
            <person name="Fowler G."/>
            <person name="Garner T.T."/>
            <person name="Garnes J."/>
            <person name="Gnirke A."/>
            <person name="Hawes A."/>
            <person name="Hernandez J."/>
            <person name="Hines S."/>
            <person name="Holder M."/>
            <person name="Hume J."/>
            <person name="Jhangiani S.N."/>
            <person name="Joshi V."/>
            <person name="Khan Z.M."/>
            <person name="Jackson L."/>
            <person name="Kovar C."/>
            <person name="Kowis A."/>
            <person name="Lee S."/>
            <person name="Lewis L.R."/>
            <person name="Margolis J."/>
            <person name="Morgan M."/>
            <person name="Nazareth L.V."/>
            <person name="Nguyen N."/>
            <person name="Okwuonu G."/>
            <person name="Parker D."/>
            <person name="Richards S."/>
            <person name="Ruiz S.J."/>
            <person name="Santibanez J."/>
            <person name="Savard J."/>
            <person name="Scherer S.E."/>
            <person name="Schneider B."/>
            <person name="Sodergren E."/>
            <person name="Tautz D."/>
            <person name="Vattahil S."/>
            <person name="Villasana D."/>
            <person name="White C.S."/>
            <person name="Wright R."/>
            <person name="Park Y."/>
            <person name="Beeman R.W."/>
            <person name="Lord J."/>
            <person name="Oppert B."/>
            <person name="Lorenzen M."/>
            <person name="Brown S."/>
            <person name="Wang L."/>
            <person name="Savard J."/>
            <person name="Tautz D."/>
            <person name="Richards S."/>
            <person name="Weinstock G."/>
            <person name="Gibbs R.A."/>
            <person name="Liu Y."/>
            <person name="Worley K."/>
            <person name="Weinstock G."/>
            <person name="Elsik C.G."/>
            <person name="Reese J.T."/>
            <person name="Elhaik E."/>
            <person name="Landan G."/>
            <person name="Graur D."/>
            <person name="Arensburger P."/>
            <person name="Atkinson P."/>
            <person name="Beeman R.W."/>
            <person name="Beidler J."/>
            <person name="Brown S.J."/>
            <person name="Demuth J.P."/>
            <person name="Drury D.W."/>
            <person name="Du Y.Z."/>
            <person name="Fujiwara H."/>
            <person name="Lorenzen M."/>
            <person name="Maselli V."/>
            <person name="Osanai M."/>
            <person name="Park Y."/>
            <person name="Robertson H.M."/>
            <person name="Tu Z."/>
            <person name="Wang J.J."/>
            <person name="Wang S."/>
            <person name="Richards S."/>
            <person name="Song H."/>
            <person name="Zhang L."/>
            <person name="Sodergren E."/>
            <person name="Werner D."/>
            <person name="Stanke M."/>
            <person name="Morgenstern B."/>
            <person name="Solovyev V."/>
            <person name="Kosarev P."/>
            <person name="Brown G."/>
            <person name="Chen H.C."/>
            <person name="Ermolaeva O."/>
            <person name="Hlavina W."/>
            <person name="Kapustin Y."/>
            <person name="Kiryutin B."/>
            <person name="Kitts P."/>
            <person name="Maglott D."/>
            <person name="Pruitt K."/>
            <person name="Sapojnikov V."/>
            <person name="Souvorov A."/>
            <person name="Mackey A.J."/>
            <person name="Waterhouse R.M."/>
            <person name="Wyder S."/>
            <person name="Zdobnov E.M."/>
            <person name="Zdobnov E.M."/>
            <person name="Wyder S."/>
            <person name="Kriventseva E.V."/>
            <person name="Kadowaki T."/>
            <person name="Bork P."/>
            <person name="Aranda M."/>
            <person name="Bao R."/>
            <person name="Beermann A."/>
            <person name="Berns N."/>
            <person name="Bolognesi R."/>
            <person name="Bonneton F."/>
            <person name="Bopp D."/>
            <person name="Brown S.J."/>
            <person name="Bucher G."/>
            <person name="Butts T."/>
            <person name="Chaumot A."/>
            <person name="Denell R.E."/>
            <person name="Ferrier D.E."/>
            <person name="Friedrich M."/>
            <person name="Gordon C.M."/>
            <person name="Jindra M."/>
            <person name="Klingler M."/>
            <person name="Lan Q."/>
            <person name="Lattorff H.M."/>
            <person name="Laudet V."/>
            <person name="von Levetsow C."/>
            <person name="Liu Z."/>
            <person name="Lutz R."/>
            <person name="Lynch J.A."/>
            <person name="da Fonseca R.N."/>
            <person name="Posnien N."/>
            <person name="Reuter R."/>
            <person name="Roth S."/>
            <person name="Savard J."/>
            <person name="Schinko J.B."/>
            <person name="Schmitt C."/>
            <person name="Schoppmeier M."/>
            <person name="Schroder R."/>
            <person name="Shippy T.D."/>
            <person name="Simonnet F."/>
            <person name="Marques-Souza H."/>
            <person name="Tautz D."/>
            <person name="Tomoyasu Y."/>
            <person name="Trauner J."/>
            <person name="Van der Zee M."/>
            <person name="Vervoort M."/>
            <person name="Wittkopp N."/>
            <person name="Wimmer E.A."/>
            <person name="Yang X."/>
            <person name="Jones A.K."/>
            <person name="Sattelle D.B."/>
            <person name="Ebert P.R."/>
            <person name="Nelson D."/>
            <person name="Scott J.G."/>
            <person name="Beeman R.W."/>
            <person name="Muthukrishnan S."/>
            <person name="Kramer K.J."/>
            <person name="Arakane Y."/>
            <person name="Beeman R.W."/>
            <person name="Zhu Q."/>
            <person name="Hogenkamp D."/>
            <person name="Dixit R."/>
            <person name="Oppert B."/>
            <person name="Jiang H."/>
            <person name="Zou Z."/>
            <person name="Marshall J."/>
            <person name="Elpidina E."/>
            <person name="Vinokurov K."/>
            <person name="Oppert C."/>
            <person name="Zou Z."/>
            <person name="Evans J."/>
            <person name="Lu Z."/>
            <person name="Zhao P."/>
            <person name="Sumathipala N."/>
            <person name="Altincicek B."/>
            <person name="Vilcinskas A."/>
            <person name="Williams M."/>
            <person name="Hultmark D."/>
            <person name="Hetru C."/>
            <person name="Jiang H."/>
            <person name="Grimmelikhuijzen C.J."/>
            <person name="Hauser F."/>
            <person name="Cazzamali G."/>
            <person name="Williamson M."/>
            <person name="Park Y."/>
            <person name="Li B."/>
            <person name="Tanaka Y."/>
            <person name="Predel R."/>
            <person name="Neupert S."/>
            <person name="Schachtner J."/>
            <person name="Verleyen P."/>
            <person name="Raible F."/>
            <person name="Bork P."/>
            <person name="Friedrich M."/>
            <person name="Walden K.K."/>
            <person name="Robertson H.M."/>
            <person name="Angeli S."/>
            <person name="Foret S."/>
            <person name="Bucher G."/>
            <person name="Schuetz S."/>
            <person name="Maleszka R."/>
            <person name="Wimmer E.A."/>
            <person name="Beeman R.W."/>
            <person name="Lorenzen M."/>
            <person name="Tomoyasu Y."/>
            <person name="Miller S.C."/>
            <person name="Grossmann D."/>
            <person name="Bucher G."/>
        </authorList>
    </citation>
    <scope>NUCLEOTIDE SEQUENCE [LARGE SCALE GENOMIC DNA]</scope>
    <source>
        <strain evidence="34 35">Georgia GA2</strain>
    </source>
</reference>
<feature type="disulfide bond" evidence="29">
    <location>
        <begin position="1153"/>
        <end position="1171"/>
    </location>
</feature>
<evidence type="ECO:0000256" key="27">
    <source>
        <dbReference type="ARBA" id="ARBA00029896"/>
    </source>
</evidence>
<evidence type="ECO:0000256" key="28">
    <source>
        <dbReference type="ARBA" id="ARBA00032450"/>
    </source>
</evidence>
<dbReference type="Pfam" id="PF15901">
    <property type="entry name" value="Sortilin_C"/>
    <property type="match status" value="1"/>
</dbReference>
<keyword evidence="14" id="KW-0254">Endocytosis</keyword>
<dbReference type="SMART" id="SM00135">
    <property type="entry name" value="LY"/>
    <property type="match status" value="5"/>
</dbReference>
<evidence type="ECO:0000256" key="16">
    <source>
        <dbReference type="ARBA" id="ARBA00022729"/>
    </source>
</evidence>
<dbReference type="Proteomes" id="UP000007266">
    <property type="component" value="Linkage group 4"/>
</dbReference>
<dbReference type="EMBL" id="KQ971338">
    <property type="protein sequence ID" value="EFA02193.1"/>
    <property type="molecule type" value="Genomic_DNA"/>
</dbReference>
<dbReference type="InterPro" id="IPR013783">
    <property type="entry name" value="Ig-like_fold"/>
</dbReference>
<feature type="repeat" description="LDL-receptor class B" evidence="30">
    <location>
        <begin position="922"/>
        <end position="966"/>
    </location>
</feature>
<evidence type="ECO:0000256" key="29">
    <source>
        <dbReference type="PROSITE-ProRule" id="PRU00124"/>
    </source>
</evidence>
<evidence type="ECO:0000256" key="19">
    <source>
        <dbReference type="ARBA" id="ARBA00022824"/>
    </source>
</evidence>
<feature type="disulfide bond" evidence="29">
    <location>
        <begin position="1165"/>
        <end position="1180"/>
    </location>
</feature>
<gene>
    <name evidence="34" type="primary">AUGUSTUS-3.0.2_07849</name>
    <name evidence="34" type="ORF">TcasGA2_TC007849</name>
</gene>
<dbReference type="SUPFAM" id="SSF57424">
    <property type="entry name" value="LDL receptor-like module"/>
    <property type="match status" value="9"/>
</dbReference>
<dbReference type="InterPro" id="IPR003961">
    <property type="entry name" value="FN3_dom"/>
</dbReference>
<evidence type="ECO:0000256" key="12">
    <source>
        <dbReference type="ARBA" id="ARBA00022475"/>
    </source>
</evidence>
<evidence type="ECO:0000256" key="17">
    <source>
        <dbReference type="ARBA" id="ARBA00022737"/>
    </source>
</evidence>
<dbReference type="GO" id="GO:0006892">
    <property type="term" value="P:post-Golgi vesicle-mediated transport"/>
    <property type="evidence" value="ECO:0000318"/>
    <property type="project" value="GO_Central"/>
</dbReference>
<dbReference type="CDD" id="cd00112">
    <property type="entry name" value="LDLa"/>
    <property type="match status" value="9"/>
</dbReference>
<evidence type="ECO:0000256" key="14">
    <source>
        <dbReference type="ARBA" id="ARBA00022583"/>
    </source>
</evidence>
<keyword evidence="19" id="KW-0256">Endoplasmic reticulum</keyword>
<comment type="similarity">
    <text evidence="8">Belongs to the VPS10-related sortilin family. SORL1 subfamily.</text>
</comment>
<dbReference type="GO" id="GO:0031901">
    <property type="term" value="C:early endosome membrane"/>
    <property type="evidence" value="ECO:0007669"/>
    <property type="project" value="UniProtKB-SubCell"/>
</dbReference>
<evidence type="ECO:0000256" key="8">
    <source>
        <dbReference type="ARBA" id="ARBA00007041"/>
    </source>
</evidence>
<dbReference type="FunFam" id="4.10.400.10:FF:000062">
    <property type="entry name" value="Terribly reduced optic lobes, isoform AI"/>
    <property type="match status" value="1"/>
</dbReference>
<dbReference type="FunFam" id="4.10.400.10:FF:000024">
    <property type="entry name" value="Low-density lipoprotein RecePtor related"/>
    <property type="match status" value="2"/>
</dbReference>
<evidence type="ECO:0000256" key="1">
    <source>
        <dbReference type="ARBA" id="ARBA00004115"/>
    </source>
</evidence>